<dbReference type="Proteomes" id="UP000016646">
    <property type="component" value="Unassembled WGS sequence"/>
</dbReference>
<name>U1FAX5_TRESO</name>
<dbReference type="InterPro" id="IPR036890">
    <property type="entry name" value="HATPase_C_sf"/>
</dbReference>
<dbReference type="AlphaFoldDB" id="U1FAX5"/>
<keyword evidence="2 5" id="KW-0547">Nucleotide-binding</keyword>
<dbReference type="SUPFAM" id="SSF55874">
    <property type="entry name" value="ATPase domain of HSP90 chaperone/DNA topoisomerase II/histidine kinase"/>
    <property type="match status" value="1"/>
</dbReference>
<evidence type="ECO:0000313" key="9">
    <source>
        <dbReference type="Proteomes" id="UP000016412"/>
    </source>
</evidence>
<sequence>MATYQFQTEVNQLLKLIIHSMYSNKDIFLREIVSNASDALDKLKYLTVSDDAFKDVHFAPRIDISFEGGDEGKESVLTVQDSGIGMTDKDLTDNLGTIARSGTKAFFEKLNEAASKDSALIGQFGVGFYAAFMAAKKIDVYTRKAADPSGKIWHWSSDGTNSYDIEEIAYDSEEAKKYGFDKSESCGSAVVMHLNDDSKEYASRWKIEELIKKYSDYIAFPIYLHYTQNKYDDKGKVTSSENKVDQVNSASAVWKRSKSDLKESDYNEFYKTMSRDGDDPLMYVHTHAEGTQEYTTLFYVPKTAPFDMYQADYKSGIKLYVKRVFITDDDRELLPAYLRFVRGIIDSEDLPLNVSREILQQNRILETIKSQSVKKLLGEFKKLADEADKARKSEKPTDAEKKAIEKWNTFIAQFNRPMMEGLYSDFANRAEIAEIVRFKTTYKPEIKDGASDMDTAKKDAGASAQNAADKTAGGEWTSFADYVQRMKSGQKSIYYITGTDENNLRSSPLLEAYTKKGFEVLIIASDIADIVIPALGKYKEFELKAVNRAGSDDELGVDKAEAEKKEKEFKPLVEKIKEALGDNVKEVKLSKRLSDSPSCIVVDENDPSFQMERMMKAMGQSGVDVKPILEVNGDHPIVQKLKDTDDKERIADISFVLLDQALLVGGEELKDPADFVKRMNNLLSK</sequence>
<dbReference type="Gene3D" id="3.30.565.10">
    <property type="entry name" value="Histidine kinase-like ATPase, C-terminal domain"/>
    <property type="match status" value="1"/>
</dbReference>
<dbReference type="RefSeq" id="WP_021329611.1">
    <property type="nucleotide sequence ID" value="NZ_AUZJ01000013.1"/>
</dbReference>
<dbReference type="HAMAP" id="MF_00505">
    <property type="entry name" value="HSP90"/>
    <property type="match status" value="1"/>
</dbReference>
<dbReference type="GO" id="GO:0051082">
    <property type="term" value="F:unfolded protein binding"/>
    <property type="evidence" value="ECO:0007669"/>
    <property type="project" value="UniProtKB-UniRule"/>
</dbReference>
<dbReference type="PRINTS" id="PR00775">
    <property type="entry name" value="HEATSHOCK90"/>
</dbReference>
<dbReference type="Gene3D" id="3.30.230.80">
    <property type="match status" value="1"/>
</dbReference>
<dbReference type="PROSITE" id="PS00298">
    <property type="entry name" value="HSP90"/>
    <property type="match status" value="1"/>
</dbReference>
<evidence type="ECO:0000313" key="8">
    <source>
        <dbReference type="EMBL" id="ERK04470.1"/>
    </source>
</evidence>
<feature type="binding site" evidence="6">
    <location>
        <position position="94"/>
    </location>
    <ligand>
        <name>ATP</name>
        <dbReference type="ChEBI" id="CHEBI:30616"/>
    </ligand>
</feature>
<dbReference type="Proteomes" id="UP000016412">
    <property type="component" value="Unassembled WGS sequence"/>
</dbReference>
<dbReference type="SUPFAM" id="SSF110942">
    <property type="entry name" value="HSP90 C-terminal domain"/>
    <property type="match status" value="1"/>
</dbReference>
<dbReference type="GO" id="GO:0140662">
    <property type="term" value="F:ATP-dependent protein folding chaperone"/>
    <property type="evidence" value="ECO:0007669"/>
    <property type="project" value="InterPro"/>
</dbReference>
<dbReference type="Gene3D" id="3.40.50.11260">
    <property type="match status" value="1"/>
</dbReference>
<dbReference type="PIRSF" id="PIRSF002583">
    <property type="entry name" value="Hsp90"/>
    <property type="match status" value="1"/>
</dbReference>
<dbReference type="GO" id="GO:0016887">
    <property type="term" value="F:ATP hydrolysis activity"/>
    <property type="evidence" value="ECO:0007669"/>
    <property type="project" value="InterPro"/>
</dbReference>
<keyword evidence="5" id="KW-0346">Stress response</keyword>
<dbReference type="Gene3D" id="1.20.120.790">
    <property type="entry name" value="Heat shock protein 90, C-terminal domain"/>
    <property type="match status" value="1"/>
</dbReference>
<dbReference type="EMBL" id="AVQI01000020">
    <property type="protein sequence ID" value="ERK04470.1"/>
    <property type="molecule type" value="Genomic_DNA"/>
</dbReference>
<feature type="binding site" evidence="6">
    <location>
        <position position="356"/>
    </location>
    <ligand>
        <name>ATP</name>
        <dbReference type="ChEBI" id="CHEBI:30616"/>
    </ligand>
</feature>
<organism evidence="7 9">
    <name type="scientific">Treponema socranskii subsp. socranskii VPI DR56BR1116 = ATCC 35536</name>
    <dbReference type="NCBI Taxonomy" id="1125725"/>
    <lineage>
        <taxon>Bacteria</taxon>
        <taxon>Pseudomonadati</taxon>
        <taxon>Spirochaetota</taxon>
        <taxon>Spirochaetia</taxon>
        <taxon>Spirochaetales</taxon>
        <taxon>Treponemataceae</taxon>
        <taxon>Treponema</taxon>
    </lineage>
</organism>
<keyword evidence="3 5" id="KW-0067">ATP-binding</keyword>
<feature type="binding site" evidence="6">
    <location>
        <position position="81"/>
    </location>
    <ligand>
        <name>ATP</name>
        <dbReference type="ChEBI" id="CHEBI:30616"/>
    </ligand>
</feature>
<feature type="binding site" evidence="6">
    <location>
        <position position="86"/>
    </location>
    <ligand>
        <name>ATP</name>
        <dbReference type="ChEBI" id="CHEBI:30616"/>
    </ligand>
</feature>
<comment type="function">
    <text evidence="5">Molecular chaperone. Has ATPase activity.</text>
</comment>
<dbReference type="InterPro" id="IPR019805">
    <property type="entry name" value="Heat_shock_protein_90_CS"/>
</dbReference>
<dbReference type="NCBIfam" id="NF003555">
    <property type="entry name" value="PRK05218.1"/>
    <property type="match status" value="1"/>
</dbReference>
<dbReference type="SUPFAM" id="SSF54211">
    <property type="entry name" value="Ribosomal protein S5 domain 2-like"/>
    <property type="match status" value="1"/>
</dbReference>
<keyword evidence="4 5" id="KW-0143">Chaperone</keyword>
<keyword evidence="10" id="KW-1185">Reference proteome</keyword>
<dbReference type="InterPro" id="IPR001404">
    <property type="entry name" value="Hsp90_fam"/>
</dbReference>
<reference evidence="9 10" key="1">
    <citation type="submission" date="2013-08" db="EMBL/GenBank/DDBJ databases">
        <authorList>
            <person name="Durkin A.S."/>
            <person name="Haft D.R."/>
            <person name="McCorrison J."/>
            <person name="Torralba M."/>
            <person name="Gillis M."/>
            <person name="Haft D.H."/>
            <person name="Methe B."/>
            <person name="Sutton G."/>
            <person name="Nelson K.E."/>
        </authorList>
    </citation>
    <scope>NUCLEOTIDE SEQUENCE [LARGE SCALE GENOMIC DNA]</scope>
    <source>
        <strain evidence="8 10">ATCC 35536</strain>
        <strain evidence="7 9">VPI DR56BR1116</strain>
    </source>
</reference>
<comment type="caution">
    <text evidence="5">Lacks conserved residue(s) required for the propagation of feature annotation.</text>
</comment>
<feature type="binding site" evidence="6">
    <location>
        <begin position="123"/>
        <end position="128"/>
    </location>
    <ligand>
        <name>ATP</name>
        <dbReference type="ChEBI" id="CHEBI:30616"/>
    </ligand>
</feature>
<protein>
    <recommendedName>
        <fullName evidence="5">Chaperone protein HtpG</fullName>
    </recommendedName>
    <alternativeName>
        <fullName evidence="5">Heat shock protein HtpG</fullName>
    </alternativeName>
    <alternativeName>
        <fullName evidence="5">High temperature protein G</fullName>
    </alternativeName>
</protein>
<dbReference type="GO" id="GO:0005737">
    <property type="term" value="C:cytoplasm"/>
    <property type="evidence" value="ECO:0007669"/>
    <property type="project" value="UniProtKB-SubCell"/>
</dbReference>
<comment type="similarity">
    <text evidence="1 5">Belongs to the heat shock protein 90 family.</text>
</comment>
<dbReference type="PATRIC" id="fig|1125725.3.peg.665"/>
<feature type="region of interest" description="C" evidence="5">
    <location>
        <begin position="614"/>
        <end position="685"/>
    </location>
</feature>
<dbReference type="InterPro" id="IPR020575">
    <property type="entry name" value="Hsp90_N"/>
</dbReference>
<comment type="subunit">
    <text evidence="5">Homodimer.</text>
</comment>
<feature type="binding site" evidence="6">
    <location>
        <begin position="101"/>
        <end position="102"/>
    </location>
    <ligand>
        <name>ATP</name>
        <dbReference type="ChEBI" id="CHEBI:30616"/>
    </ligand>
</feature>
<evidence type="ECO:0000256" key="3">
    <source>
        <dbReference type="ARBA" id="ARBA00022840"/>
    </source>
</evidence>
<evidence type="ECO:0000313" key="10">
    <source>
        <dbReference type="Proteomes" id="UP000016646"/>
    </source>
</evidence>
<feature type="region of interest" description="A; substrate-binding" evidence="5">
    <location>
        <begin position="1"/>
        <end position="356"/>
    </location>
</feature>
<gene>
    <name evidence="5" type="primary">htpG</name>
    <name evidence="8" type="ORF">HMPREF0860_0738</name>
    <name evidence="7" type="ORF">HMPREF1325_2217</name>
</gene>
<dbReference type="InterPro" id="IPR037196">
    <property type="entry name" value="HSP90_C"/>
</dbReference>
<evidence type="ECO:0000256" key="1">
    <source>
        <dbReference type="ARBA" id="ARBA00008239"/>
    </source>
</evidence>
<keyword evidence="5" id="KW-0963">Cytoplasm</keyword>
<evidence type="ECO:0000256" key="5">
    <source>
        <dbReference type="HAMAP-Rule" id="MF_00505"/>
    </source>
</evidence>
<dbReference type="Pfam" id="PF13589">
    <property type="entry name" value="HATPase_c_3"/>
    <property type="match status" value="1"/>
</dbReference>
<dbReference type="OrthoDB" id="9802640at2"/>
<proteinExistence type="inferred from homology"/>
<evidence type="ECO:0000256" key="4">
    <source>
        <dbReference type="ARBA" id="ARBA00023186"/>
    </source>
</evidence>
<dbReference type="CDD" id="cd16927">
    <property type="entry name" value="HATPase_Hsp90-like"/>
    <property type="match status" value="1"/>
</dbReference>
<evidence type="ECO:0000256" key="2">
    <source>
        <dbReference type="ARBA" id="ARBA00022741"/>
    </source>
</evidence>
<dbReference type="InterPro" id="IPR020568">
    <property type="entry name" value="Ribosomal_Su5_D2-typ_SF"/>
</dbReference>
<accession>U1FAX5</accession>
<comment type="caution">
    <text evidence="7">The sequence shown here is derived from an EMBL/GenBank/DDBJ whole genome shotgun (WGS) entry which is preliminary data.</text>
</comment>
<dbReference type="STRING" id="1125725.HMPREF1325_2217"/>
<evidence type="ECO:0000313" key="7">
    <source>
        <dbReference type="EMBL" id="ERF61307.1"/>
    </source>
</evidence>
<feature type="binding site" evidence="6">
    <location>
        <position position="35"/>
    </location>
    <ligand>
        <name>ATP</name>
        <dbReference type="ChEBI" id="CHEBI:30616"/>
    </ligand>
</feature>
<dbReference type="eggNOG" id="COG0326">
    <property type="taxonomic scope" value="Bacteria"/>
</dbReference>
<comment type="subcellular location">
    <subcellularLocation>
        <location evidence="5">Cytoplasm</location>
    </subcellularLocation>
</comment>
<dbReference type="Pfam" id="PF00183">
    <property type="entry name" value="HSP90"/>
    <property type="match status" value="2"/>
</dbReference>
<dbReference type="PANTHER" id="PTHR11528">
    <property type="entry name" value="HEAT SHOCK PROTEIN 90 FAMILY MEMBER"/>
    <property type="match status" value="1"/>
</dbReference>
<feature type="binding site" evidence="6">
    <location>
        <position position="31"/>
    </location>
    <ligand>
        <name>ATP</name>
        <dbReference type="ChEBI" id="CHEBI:30616"/>
    </ligand>
</feature>
<evidence type="ECO:0000256" key="6">
    <source>
        <dbReference type="PIRSR" id="PIRSR002583-1"/>
    </source>
</evidence>
<dbReference type="GO" id="GO:0005524">
    <property type="term" value="F:ATP binding"/>
    <property type="evidence" value="ECO:0007669"/>
    <property type="project" value="UniProtKB-UniRule"/>
</dbReference>
<dbReference type="EMBL" id="AUZJ01000013">
    <property type="protein sequence ID" value="ERF61307.1"/>
    <property type="molecule type" value="Genomic_DNA"/>
</dbReference>